<dbReference type="EMBL" id="CM035406">
    <property type="protein sequence ID" value="KAH7446753.1"/>
    <property type="molecule type" value="Genomic_DNA"/>
</dbReference>
<organism evidence="5 6">
    <name type="scientific">Ceratopteris richardii</name>
    <name type="common">Triangle waterfern</name>
    <dbReference type="NCBI Taxonomy" id="49495"/>
    <lineage>
        <taxon>Eukaryota</taxon>
        <taxon>Viridiplantae</taxon>
        <taxon>Streptophyta</taxon>
        <taxon>Embryophyta</taxon>
        <taxon>Tracheophyta</taxon>
        <taxon>Polypodiopsida</taxon>
        <taxon>Polypodiidae</taxon>
        <taxon>Polypodiales</taxon>
        <taxon>Pteridineae</taxon>
        <taxon>Pteridaceae</taxon>
        <taxon>Parkerioideae</taxon>
        <taxon>Ceratopteris</taxon>
    </lineage>
</organism>
<dbReference type="OrthoDB" id="1928589at2759"/>
<dbReference type="InterPro" id="IPR044859">
    <property type="entry name" value="Allene_oxi_cyc_Dirigent"/>
</dbReference>
<comment type="similarity">
    <text evidence="1 4">Belongs to the plant dirigent protein family.</text>
</comment>
<evidence type="ECO:0000256" key="4">
    <source>
        <dbReference type="RuleBase" id="RU363099"/>
    </source>
</evidence>
<comment type="caution">
    <text evidence="5">The sequence shown here is derived from an EMBL/GenBank/DDBJ whole genome shotgun (WGS) entry which is preliminary data.</text>
</comment>
<accession>A0A8T2VMF6</accession>
<dbReference type="GO" id="GO:0048046">
    <property type="term" value="C:apoplast"/>
    <property type="evidence" value="ECO:0007669"/>
    <property type="project" value="UniProtKB-SubCell"/>
</dbReference>
<evidence type="ECO:0000313" key="5">
    <source>
        <dbReference type="EMBL" id="KAH7446753.1"/>
    </source>
</evidence>
<comment type="subunit">
    <text evidence="2 4">Homodimer.</text>
</comment>
<dbReference type="GO" id="GO:0009699">
    <property type="term" value="P:phenylpropanoid biosynthetic process"/>
    <property type="evidence" value="ECO:0007669"/>
    <property type="project" value="UniProtKB-ARBA"/>
</dbReference>
<dbReference type="InterPro" id="IPR004265">
    <property type="entry name" value="Dirigent"/>
</dbReference>
<comment type="function">
    <text evidence="4">Dirigent proteins impart stereoselectivity on the phenoxy radical-coupling reaction, yielding optically active lignans from two molecules of coniferyl alcohol in the biosynthesis of lignans, flavonolignans, and alkaloids and thus plays a central role in plant secondary metabolism.</text>
</comment>
<protein>
    <recommendedName>
        <fullName evidence="4">Dirigent protein</fullName>
    </recommendedName>
</protein>
<keyword evidence="4" id="KW-0052">Apoplast</keyword>
<sequence length="132" mass="14235">MVPPARAAVNGTNDGFGGELVYEFTMTEDKNPQSKVMGYVRGTAISVNNSAASTTFFVQNVIHYDDGNVRGTLSEQGEAMFSTDPWEYAITGGTGGFRNAYGFNVGRFISSTPTPNGSHIVTYYEASVLLNR</sequence>
<evidence type="ECO:0000313" key="6">
    <source>
        <dbReference type="Proteomes" id="UP000825935"/>
    </source>
</evidence>
<dbReference type="Pfam" id="PF03018">
    <property type="entry name" value="Dirigent"/>
    <property type="match status" value="1"/>
</dbReference>
<evidence type="ECO:0000256" key="3">
    <source>
        <dbReference type="ARBA" id="ARBA00022525"/>
    </source>
</evidence>
<comment type="subcellular location">
    <subcellularLocation>
        <location evidence="4">Secreted</location>
        <location evidence="4">Extracellular space</location>
        <location evidence="4">Apoplast</location>
    </subcellularLocation>
</comment>
<reference evidence="5" key="1">
    <citation type="submission" date="2021-08" db="EMBL/GenBank/DDBJ databases">
        <title>WGS assembly of Ceratopteris richardii.</title>
        <authorList>
            <person name="Marchant D.B."/>
            <person name="Chen G."/>
            <person name="Jenkins J."/>
            <person name="Shu S."/>
            <person name="Leebens-Mack J."/>
            <person name="Grimwood J."/>
            <person name="Schmutz J."/>
            <person name="Soltis P."/>
            <person name="Soltis D."/>
            <person name="Chen Z.-H."/>
        </authorList>
    </citation>
    <scope>NUCLEOTIDE SEQUENCE</scope>
    <source>
        <strain evidence="5">Whitten #5841</strain>
        <tissue evidence="5">Leaf</tissue>
    </source>
</reference>
<dbReference type="AlphaFoldDB" id="A0A8T2VMF6"/>
<evidence type="ECO:0000256" key="1">
    <source>
        <dbReference type="ARBA" id="ARBA00010746"/>
    </source>
</evidence>
<proteinExistence type="inferred from homology"/>
<dbReference type="Gene3D" id="2.40.480.10">
    <property type="entry name" value="Allene oxide cyclase-like"/>
    <property type="match status" value="1"/>
</dbReference>
<dbReference type="Proteomes" id="UP000825935">
    <property type="component" value="Chromosome 1"/>
</dbReference>
<evidence type="ECO:0000256" key="2">
    <source>
        <dbReference type="ARBA" id="ARBA00011738"/>
    </source>
</evidence>
<keyword evidence="6" id="KW-1185">Reference proteome</keyword>
<keyword evidence="3 4" id="KW-0964">Secreted</keyword>
<gene>
    <name evidence="5" type="ORF">KP509_01G072600</name>
</gene>
<name>A0A8T2VMF6_CERRI</name>